<feature type="domain" description="J" evidence="4">
    <location>
        <begin position="23"/>
        <end position="96"/>
    </location>
</feature>
<gene>
    <name evidence="5" type="ORF">VBRA1451_LOCUS6362</name>
</gene>
<dbReference type="PROSITE" id="PS50076">
    <property type="entry name" value="DNAJ_2"/>
    <property type="match status" value="1"/>
</dbReference>
<dbReference type="Gene3D" id="1.10.287.110">
    <property type="entry name" value="DnaJ domain"/>
    <property type="match status" value="1"/>
</dbReference>
<dbReference type="InterPro" id="IPR001623">
    <property type="entry name" value="DnaJ_domain"/>
</dbReference>
<dbReference type="InterPro" id="IPR052243">
    <property type="entry name" value="Mito_inner_membrane_organizer"/>
</dbReference>
<evidence type="ECO:0000256" key="3">
    <source>
        <dbReference type="SAM" id="Phobius"/>
    </source>
</evidence>
<dbReference type="PRINTS" id="PR00625">
    <property type="entry name" value="JDOMAIN"/>
</dbReference>
<protein>
    <recommendedName>
        <fullName evidence="4">J domain-containing protein</fullName>
    </recommendedName>
</protein>
<feature type="transmembrane region" description="Helical" evidence="3">
    <location>
        <begin position="309"/>
        <end position="328"/>
    </location>
</feature>
<dbReference type="GO" id="GO:0005739">
    <property type="term" value="C:mitochondrion"/>
    <property type="evidence" value="ECO:0007669"/>
    <property type="project" value="GOC"/>
</dbReference>
<proteinExistence type="predicted"/>
<dbReference type="Pfam" id="PF11875">
    <property type="entry name" value="DnaJ-like_C11_C"/>
    <property type="match status" value="1"/>
</dbReference>
<dbReference type="CDD" id="cd06257">
    <property type="entry name" value="DnaJ"/>
    <property type="match status" value="1"/>
</dbReference>
<keyword evidence="3" id="KW-0812">Transmembrane</keyword>
<dbReference type="Pfam" id="PF00226">
    <property type="entry name" value="DnaJ"/>
    <property type="match status" value="1"/>
</dbReference>
<keyword evidence="3" id="KW-0472">Membrane</keyword>
<dbReference type="SUPFAM" id="SSF46565">
    <property type="entry name" value="Chaperone J-domain"/>
    <property type="match status" value="1"/>
</dbReference>
<evidence type="ECO:0000256" key="1">
    <source>
        <dbReference type="ARBA" id="ARBA00023186"/>
    </source>
</evidence>
<dbReference type="EMBL" id="HBGB01011137">
    <property type="protein sequence ID" value="CAD9051300.1"/>
    <property type="molecule type" value="Transcribed_RNA"/>
</dbReference>
<feature type="region of interest" description="Disordered" evidence="2">
    <location>
        <begin position="1"/>
        <end position="20"/>
    </location>
</feature>
<dbReference type="InterPro" id="IPR024586">
    <property type="entry name" value="DnaJ-like_C11_C"/>
</dbReference>
<name>A0A7S1JQX8_9ALVE</name>
<keyword evidence="3" id="KW-1133">Transmembrane helix</keyword>
<accession>A0A7S1JQX8</accession>
<dbReference type="SMART" id="SM00271">
    <property type="entry name" value="DnaJ"/>
    <property type="match status" value="1"/>
</dbReference>
<organism evidence="5">
    <name type="scientific">Vitrella brassicaformis</name>
    <dbReference type="NCBI Taxonomy" id="1169539"/>
    <lineage>
        <taxon>Eukaryota</taxon>
        <taxon>Sar</taxon>
        <taxon>Alveolata</taxon>
        <taxon>Colpodellida</taxon>
        <taxon>Vitrellaceae</taxon>
        <taxon>Vitrella</taxon>
    </lineage>
</organism>
<dbReference type="PANTHER" id="PTHR44157:SF1">
    <property type="entry name" value="DNAJ HOMOLOG SUBFAMILY C MEMBER 11"/>
    <property type="match status" value="1"/>
</dbReference>
<keyword evidence="1" id="KW-0143">Chaperone</keyword>
<evidence type="ECO:0000259" key="4">
    <source>
        <dbReference type="PROSITE" id="PS50076"/>
    </source>
</evidence>
<sequence length="450" mass="51961">MAAARKSEPETSPALSPSNIGPTYYDMLEVPLDASQDEIRRSWMNLSRQYHPDKLLQRQTTDEASWQDAMRRWNQIQMAWNCLSDSNNRRMYDIKNGFSDEKPTNKDIAEIYEYQKAKAESHTATMRRLYDAVRMQAVQSDGLVVECALYGDLRLREEYRSTPPKLIDPSLHLLPEQNHWMDVTVQLQMMVHRDQIILGGGVNSSKEHIDGFYNPCPLSDVDLCIYVRYRFRGSVHEHCSVDKEPIYLPQRRHQVTAAHGPFAPTNLSAFEREELLSSEDEFSRALRDSYFQRHAAYYRKKRRISGTKVAILLGAAACSWGCVYWYVYHYRRKAIAEQLTLMGSEGGILHMMRISPDAIVKALPDDPSVARREWLEKHVIYFWRGLPETKDYIVAKATPIAKEAESVARQVWERVSSIDVQAAMREVAERAQKLPDVVRETVSGWQRKAA</sequence>
<dbReference type="GO" id="GO:0042407">
    <property type="term" value="P:cristae formation"/>
    <property type="evidence" value="ECO:0007669"/>
    <property type="project" value="TreeGrafter"/>
</dbReference>
<dbReference type="AlphaFoldDB" id="A0A7S1JQX8"/>
<reference evidence="5" key="1">
    <citation type="submission" date="2021-01" db="EMBL/GenBank/DDBJ databases">
        <authorList>
            <person name="Corre E."/>
            <person name="Pelletier E."/>
            <person name="Niang G."/>
            <person name="Scheremetjew M."/>
            <person name="Finn R."/>
            <person name="Kale V."/>
            <person name="Holt S."/>
            <person name="Cochrane G."/>
            <person name="Meng A."/>
            <person name="Brown T."/>
            <person name="Cohen L."/>
        </authorList>
    </citation>
    <scope>NUCLEOTIDE SEQUENCE</scope>
    <source>
        <strain evidence="5">CCMP3346</strain>
    </source>
</reference>
<dbReference type="InterPro" id="IPR036869">
    <property type="entry name" value="J_dom_sf"/>
</dbReference>
<evidence type="ECO:0000313" key="5">
    <source>
        <dbReference type="EMBL" id="CAD9051300.1"/>
    </source>
</evidence>
<dbReference type="PANTHER" id="PTHR44157">
    <property type="entry name" value="DNAJ HOMOLOG SUBFAMILY C MEMBER 11"/>
    <property type="match status" value="1"/>
</dbReference>
<evidence type="ECO:0000256" key="2">
    <source>
        <dbReference type="SAM" id="MobiDB-lite"/>
    </source>
</evidence>